<keyword evidence="3" id="KW-0862">Zinc</keyword>
<dbReference type="EMBL" id="PQXL01000800">
    <property type="protein sequence ID" value="THV43936.1"/>
    <property type="molecule type" value="Genomic_DNA"/>
</dbReference>
<dbReference type="GO" id="GO:0061630">
    <property type="term" value="F:ubiquitin protein ligase activity"/>
    <property type="evidence" value="ECO:0007669"/>
    <property type="project" value="TreeGrafter"/>
</dbReference>
<sequence length="422" mass="48298">MCITIDFVFSECGHRTPVIRPCQENGSLCGNMVTNPMAFTHADFCNDCFMLPDPRISKPDENQLGYPAIDSMVELYKLQNVEHETKDLQVRLQNLPLAADFQDPSYSLSNCKTMSLLPRDVLSVLFILVNQRLIPDFWLHILRGELPSPSIRHSILHLRQILMLNLALHGSRTTLSKVEWYFAMGYEIFCQVDSTSCDDDCGICCQPLNEIGEEGAPVKTQCNHIFHMHCIGEWINMSPNGDCPACRKMLQMILEPIHDTAAQGPPPEWLISLLSPAPQVDPNYAILMAQELVQLEAIVSDEYLRVEETDRILTDIQDELQLPSETFSGLEFFSEEYIRNSSEIVMMSLTGLSAANFTRYQSMVRRHQTNMTQFTTSFERLRERRREVENFNDPIQRYRTTTLALMTAEAEFLNGVIDRELE</sequence>
<dbReference type="GO" id="GO:0016567">
    <property type="term" value="P:protein ubiquitination"/>
    <property type="evidence" value="ECO:0007669"/>
    <property type="project" value="TreeGrafter"/>
</dbReference>
<dbReference type="OrthoDB" id="3525935at2759"/>
<feature type="domain" description="RING-type" evidence="5">
    <location>
        <begin position="201"/>
        <end position="247"/>
    </location>
</feature>
<proteinExistence type="predicted"/>
<dbReference type="Pfam" id="PF13639">
    <property type="entry name" value="zf-RING_2"/>
    <property type="match status" value="1"/>
</dbReference>
<dbReference type="InterPro" id="IPR001841">
    <property type="entry name" value="Znf_RING"/>
</dbReference>
<dbReference type="PROSITE" id="PS50089">
    <property type="entry name" value="ZF_RING_2"/>
    <property type="match status" value="1"/>
</dbReference>
<name>A0A4V4HT26_9HELO</name>
<dbReference type="Proteomes" id="UP000308671">
    <property type="component" value="Unassembled WGS sequence"/>
</dbReference>
<organism evidence="6 7">
    <name type="scientific">Botrytis galanthina</name>
    <dbReference type="NCBI Taxonomy" id="278940"/>
    <lineage>
        <taxon>Eukaryota</taxon>
        <taxon>Fungi</taxon>
        <taxon>Dikarya</taxon>
        <taxon>Ascomycota</taxon>
        <taxon>Pezizomycotina</taxon>
        <taxon>Leotiomycetes</taxon>
        <taxon>Helotiales</taxon>
        <taxon>Sclerotiniaceae</taxon>
        <taxon>Botrytis</taxon>
    </lineage>
</organism>
<gene>
    <name evidence="6" type="ORF">BGAL_0805g00010</name>
</gene>
<evidence type="ECO:0000313" key="6">
    <source>
        <dbReference type="EMBL" id="THV43936.1"/>
    </source>
</evidence>
<protein>
    <recommendedName>
        <fullName evidence="5">RING-type domain-containing protein</fullName>
    </recommendedName>
</protein>
<evidence type="ECO:0000256" key="1">
    <source>
        <dbReference type="ARBA" id="ARBA00022723"/>
    </source>
</evidence>
<keyword evidence="2 4" id="KW-0863">Zinc-finger</keyword>
<evidence type="ECO:0000256" key="4">
    <source>
        <dbReference type="PROSITE-ProRule" id="PRU00175"/>
    </source>
</evidence>
<evidence type="ECO:0000259" key="5">
    <source>
        <dbReference type="PROSITE" id="PS50089"/>
    </source>
</evidence>
<dbReference type="Gene3D" id="3.30.40.10">
    <property type="entry name" value="Zinc/RING finger domain, C3HC4 (zinc finger)"/>
    <property type="match status" value="1"/>
</dbReference>
<keyword evidence="7" id="KW-1185">Reference proteome</keyword>
<dbReference type="PANTHER" id="PTHR45969">
    <property type="entry name" value="RING ZINC FINGER PROTEIN-RELATED"/>
    <property type="match status" value="1"/>
</dbReference>
<comment type="caution">
    <text evidence="6">The sequence shown here is derived from an EMBL/GenBank/DDBJ whole genome shotgun (WGS) entry which is preliminary data.</text>
</comment>
<dbReference type="AlphaFoldDB" id="A0A4V4HT26"/>
<dbReference type="SUPFAM" id="SSF57850">
    <property type="entry name" value="RING/U-box"/>
    <property type="match status" value="1"/>
</dbReference>
<evidence type="ECO:0000256" key="3">
    <source>
        <dbReference type="ARBA" id="ARBA00022833"/>
    </source>
</evidence>
<evidence type="ECO:0000256" key="2">
    <source>
        <dbReference type="ARBA" id="ARBA00022771"/>
    </source>
</evidence>
<evidence type="ECO:0000313" key="7">
    <source>
        <dbReference type="Proteomes" id="UP000308671"/>
    </source>
</evidence>
<dbReference type="GO" id="GO:0008270">
    <property type="term" value="F:zinc ion binding"/>
    <property type="evidence" value="ECO:0007669"/>
    <property type="project" value="UniProtKB-KW"/>
</dbReference>
<dbReference type="InterPro" id="IPR013083">
    <property type="entry name" value="Znf_RING/FYVE/PHD"/>
</dbReference>
<accession>A0A4V4HT26</accession>
<dbReference type="PANTHER" id="PTHR45969:SF69">
    <property type="entry name" value="FINGER DOMAIN PROTEIN, PUTATIVE (AFU_ORTHOLOGUE AFUA_3G12190)-RELATED"/>
    <property type="match status" value="1"/>
</dbReference>
<reference evidence="6 7" key="1">
    <citation type="submission" date="2017-12" db="EMBL/GenBank/DDBJ databases">
        <title>Comparative genomics of Botrytis spp.</title>
        <authorList>
            <person name="Valero-Jimenez C.A."/>
            <person name="Tapia P."/>
            <person name="Veloso J."/>
            <person name="Silva-Moreno E."/>
            <person name="Staats M."/>
            <person name="Valdes J.H."/>
            <person name="Van Kan J.A.L."/>
        </authorList>
    </citation>
    <scope>NUCLEOTIDE SEQUENCE [LARGE SCALE GENOMIC DNA]</scope>
    <source>
        <strain evidence="6 7">MUCL435</strain>
    </source>
</reference>
<keyword evidence="1" id="KW-0479">Metal-binding</keyword>
<dbReference type="SMART" id="SM00184">
    <property type="entry name" value="RING"/>
    <property type="match status" value="1"/>
</dbReference>